<sequence length="155" mass="17616">MFSAVKALNPKTYENPQVEDNEGKIITYINKTLQTVANHFRSKFKDKSNKDTTISRNTQSVLRPVSKDEVRKSFNWLKNNKASGEDQIQSELLKYANIIDNAFETHEVLDINSGILIAIQKSGKAKGPPNNLRPITLRNAIRKSLSQHLLKQDRP</sequence>
<name>A0AAV4GSR5_9GAST</name>
<dbReference type="Proteomes" id="UP000762676">
    <property type="component" value="Unassembled WGS sequence"/>
</dbReference>
<evidence type="ECO:0000313" key="2">
    <source>
        <dbReference type="Proteomes" id="UP000762676"/>
    </source>
</evidence>
<dbReference type="AlphaFoldDB" id="A0AAV4GSR5"/>
<reference evidence="1 2" key="1">
    <citation type="journal article" date="2021" name="Elife">
        <title>Chloroplast acquisition without the gene transfer in kleptoplastic sea slugs, Plakobranchus ocellatus.</title>
        <authorList>
            <person name="Maeda T."/>
            <person name="Takahashi S."/>
            <person name="Yoshida T."/>
            <person name="Shimamura S."/>
            <person name="Takaki Y."/>
            <person name="Nagai Y."/>
            <person name="Toyoda A."/>
            <person name="Suzuki Y."/>
            <person name="Arimoto A."/>
            <person name="Ishii H."/>
            <person name="Satoh N."/>
            <person name="Nishiyama T."/>
            <person name="Hasebe M."/>
            <person name="Maruyama T."/>
            <person name="Minagawa J."/>
            <person name="Obokata J."/>
            <person name="Shigenobu S."/>
        </authorList>
    </citation>
    <scope>NUCLEOTIDE SEQUENCE [LARGE SCALE GENOMIC DNA]</scope>
</reference>
<accession>A0AAV4GSR5</accession>
<comment type="caution">
    <text evidence="1">The sequence shown here is derived from an EMBL/GenBank/DDBJ whole genome shotgun (WGS) entry which is preliminary data.</text>
</comment>
<organism evidence="1 2">
    <name type="scientific">Elysia marginata</name>
    <dbReference type="NCBI Taxonomy" id="1093978"/>
    <lineage>
        <taxon>Eukaryota</taxon>
        <taxon>Metazoa</taxon>
        <taxon>Spiralia</taxon>
        <taxon>Lophotrochozoa</taxon>
        <taxon>Mollusca</taxon>
        <taxon>Gastropoda</taxon>
        <taxon>Heterobranchia</taxon>
        <taxon>Euthyneura</taxon>
        <taxon>Panpulmonata</taxon>
        <taxon>Sacoglossa</taxon>
        <taxon>Placobranchoidea</taxon>
        <taxon>Plakobranchidae</taxon>
        <taxon>Elysia</taxon>
    </lineage>
</organism>
<proteinExistence type="predicted"/>
<gene>
    <name evidence="1" type="ORF">ElyMa_000746200</name>
</gene>
<keyword evidence="2" id="KW-1185">Reference proteome</keyword>
<protein>
    <submittedName>
        <fullName evidence="1">Very-long-chain enoyl-CoA reductase</fullName>
    </submittedName>
</protein>
<evidence type="ECO:0000313" key="1">
    <source>
        <dbReference type="EMBL" id="GFR87395.1"/>
    </source>
</evidence>
<dbReference type="EMBL" id="BMAT01001508">
    <property type="protein sequence ID" value="GFR87395.1"/>
    <property type="molecule type" value="Genomic_DNA"/>
</dbReference>